<feature type="transmembrane region" description="Helical" evidence="10">
    <location>
        <begin position="103"/>
        <end position="122"/>
    </location>
</feature>
<comment type="subcellular location">
    <subcellularLocation>
        <location evidence="1">Cell membrane</location>
        <topology evidence="1">Multi-pass membrane protein</topology>
    </subcellularLocation>
    <subcellularLocation>
        <location evidence="9">Membrane</location>
        <topology evidence="9">Multi-pass membrane protein</topology>
    </subcellularLocation>
</comment>
<sequence length="738" mass="78797">MLATIVPAVLFILWCVCWPEIVKGRVLVADIPWMPSFDLSLRFRLDGLSLLFGLIVTGIGTLVCIYSAAYLSGHRHCGRYFFYLLAFMLSMLGLVTADNLLLLFLFWEATTIFSYLLISFDHESPTARENGRQSLLITAAGGLALLLGILLLKGAGYSYVISSWTDLSEPVSGHPLYPYILGAILLGAMTKSAQIPFHFWLPNAMSAPTPISAFLHAATMVKAGIYLLMRCHPLLGDSHLWTVSLATIGGITAVWGAAQAIGPRDLKRVLAYTTMMALGILTLFLAGRSTAALTAAVTFLLVHALYKAALFLAVGSIDHQAGSRNLNEISGLRRTMPLTALAVGAAALSMSGFPLFFGFIGKEIMYAGALAEELIPLLAASTALVANSLMTAVAAVLAIGPFTGPFKAIRQQVVEAPWTMWLGPLLLGGLGILFGLIPGWVSRALVEPAVNAFHPNGEEVRLALFHGFNLPLVLSMLTLSFGIGAYLLRDRLHRVLIAPLTGLPFGAEKGYYGSLNRFMKGSGTLTEALQNGSLHFYLAVIIGALIVAVGWPLTGGVLGWVDFSSPLPDPAVLALLVFIAAAALVVVTARKRLAAIGGLGGIGGGVALLFLSYGAPDIALTQLMVETLTIIFVSLAMLRLPAIERSRLRPPRRRLGDGLLSLAAGTLLALLLMGIGRVSLDRSLTAFFEANSYLAAHGRNIVNVILVDFRSFDTLGEIIVVVLAAWAAVTLIRKPMEP</sequence>
<dbReference type="PRINTS" id="PR01434">
    <property type="entry name" value="NADHDHGNASE5"/>
</dbReference>
<dbReference type="EMBL" id="AP025516">
    <property type="protein sequence ID" value="BDD86504.1"/>
    <property type="molecule type" value="Genomic_DNA"/>
</dbReference>
<evidence type="ECO:0000259" key="13">
    <source>
        <dbReference type="Pfam" id="PF13244"/>
    </source>
</evidence>
<dbReference type="Pfam" id="PF00662">
    <property type="entry name" value="Proton_antipo_N"/>
    <property type="match status" value="1"/>
</dbReference>
<evidence type="ECO:0000256" key="7">
    <source>
        <dbReference type="ARBA" id="ARBA00023065"/>
    </source>
</evidence>
<keyword evidence="2" id="KW-0813">Transport</keyword>
<dbReference type="Pfam" id="PF20501">
    <property type="entry name" value="MbhE"/>
    <property type="match status" value="1"/>
</dbReference>
<accession>A0ABN6M5D7</accession>
<evidence type="ECO:0000256" key="6">
    <source>
        <dbReference type="ARBA" id="ARBA00022989"/>
    </source>
</evidence>
<feature type="domain" description="MrpA C-terminal/MbhD" evidence="13">
    <location>
        <begin position="577"/>
        <end position="641"/>
    </location>
</feature>
<evidence type="ECO:0000256" key="9">
    <source>
        <dbReference type="RuleBase" id="RU000320"/>
    </source>
</evidence>
<dbReference type="Pfam" id="PF00361">
    <property type="entry name" value="Proton_antipo_M"/>
    <property type="match status" value="1"/>
</dbReference>
<feature type="transmembrane region" description="Helical" evidence="10">
    <location>
        <begin position="213"/>
        <end position="229"/>
    </location>
</feature>
<feature type="transmembrane region" description="Helical" evidence="10">
    <location>
        <begin position="462"/>
        <end position="488"/>
    </location>
</feature>
<feature type="transmembrane region" description="Helical" evidence="10">
    <location>
        <begin position="619"/>
        <end position="638"/>
    </location>
</feature>
<feature type="domain" description="MrpA C-terminal/MbhE" evidence="14">
    <location>
        <begin position="653"/>
        <end position="734"/>
    </location>
</feature>
<evidence type="ECO:0000259" key="11">
    <source>
        <dbReference type="Pfam" id="PF00361"/>
    </source>
</evidence>
<feature type="transmembrane region" description="Helical" evidence="10">
    <location>
        <begin position="377"/>
        <end position="400"/>
    </location>
</feature>
<feature type="domain" description="NADH-Ubiquinone oxidoreductase (complex I) chain 5 N-terminal" evidence="12">
    <location>
        <begin position="34"/>
        <end position="81"/>
    </location>
</feature>
<feature type="transmembrane region" description="Helical" evidence="10">
    <location>
        <begin position="594"/>
        <end position="613"/>
    </location>
</feature>
<keyword evidence="8 10" id="KW-0472">Membrane</keyword>
<feature type="transmembrane region" description="Helical" evidence="10">
    <location>
        <begin position="80"/>
        <end position="97"/>
    </location>
</feature>
<keyword evidence="7" id="KW-0406">Ion transport</keyword>
<organism evidence="15 16">
    <name type="scientific">Desulfofustis limnaeus</name>
    <dbReference type="NCBI Taxonomy" id="2740163"/>
    <lineage>
        <taxon>Bacteria</taxon>
        <taxon>Pseudomonadati</taxon>
        <taxon>Thermodesulfobacteriota</taxon>
        <taxon>Desulfobulbia</taxon>
        <taxon>Desulfobulbales</taxon>
        <taxon>Desulfocapsaceae</taxon>
        <taxon>Desulfofustis</taxon>
    </lineage>
</organism>
<dbReference type="Proteomes" id="UP000830055">
    <property type="component" value="Chromosome"/>
</dbReference>
<evidence type="ECO:0000256" key="1">
    <source>
        <dbReference type="ARBA" id="ARBA00004651"/>
    </source>
</evidence>
<feature type="transmembrane region" description="Helical" evidence="10">
    <location>
        <begin position="134"/>
        <end position="156"/>
    </location>
</feature>
<feature type="domain" description="NADH:quinone oxidoreductase/Mrp antiporter transmembrane" evidence="11">
    <location>
        <begin position="97"/>
        <end position="381"/>
    </location>
</feature>
<keyword evidence="4" id="KW-1003">Cell membrane</keyword>
<evidence type="ECO:0000313" key="16">
    <source>
        <dbReference type="Proteomes" id="UP000830055"/>
    </source>
</evidence>
<keyword evidence="16" id="KW-1185">Reference proteome</keyword>
<feature type="transmembrane region" description="Helical" evidence="10">
    <location>
        <begin position="293"/>
        <end position="317"/>
    </location>
</feature>
<dbReference type="InterPro" id="IPR001516">
    <property type="entry name" value="Proton_antipo_N"/>
</dbReference>
<proteinExistence type="predicted"/>
<evidence type="ECO:0000313" key="15">
    <source>
        <dbReference type="EMBL" id="BDD86504.1"/>
    </source>
</evidence>
<dbReference type="PANTHER" id="PTHR43373:SF1">
    <property type="entry name" value="NA(+)_H(+) ANTIPORTER SUBUNIT A"/>
    <property type="match status" value="1"/>
</dbReference>
<feature type="transmembrane region" description="Helical" evidence="10">
    <location>
        <begin position="269"/>
        <end position="287"/>
    </location>
</feature>
<evidence type="ECO:0000256" key="3">
    <source>
        <dbReference type="ARBA" id="ARBA00022449"/>
    </source>
</evidence>
<dbReference type="InterPro" id="IPR001750">
    <property type="entry name" value="ND/Mrp_TM"/>
</dbReference>
<feature type="transmembrane region" description="Helical" evidence="10">
    <location>
        <begin position="241"/>
        <end position="262"/>
    </location>
</feature>
<evidence type="ECO:0000256" key="2">
    <source>
        <dbReference type="ARBA" id="ARBA00022448"/>
    </source>
</evidence>
<feature type="transmembrane region" description="Helical" evidence="10">
    <location>
        <begin position="659"/>
        <end position="680"/>
    </location>
</feature>
<evidence type="ECO:0000259" key="12">
    <source>
        <dbReference type="Pfam" id="PF00662"/>
    </source>
</evidence>
<reference evidence="15 16" key="1">
    <citation type="submission" date="2022-01" db="EMBL/GenBank/DDBJ databases">
        <title>Desulfofustis limnae sp. nov., a novel mesophilic sulfate-reducing bacterium isolated from marsh soil.</title>
        <authorList>
            <person name="Watanabe M."/>
            <person name="Takahashi A."/>
            <person name="Kojima H."/>
            <person name="Fukui M."/>
        </authorList>
    </citation>
    <scope>NUCLEOTIDE SEQUENCE [LARGE SCALE GENOMIC DNA]</scope>
    <source>
        <strain evidence="15 16">PPLL</strain>
    </source>
</reference>
<protein>
    <submittedName>
        <fullName evidence="15">Na(+)/H(+) antiporter subunit A</fullName>
    </submittedName>
</protein>
<dbReference type="Pfam" id="PF13244">
    <property type="entry name" value="MbhD"/>
    <property type="match status" value="1"/>
</dbReference>
<keyword evidence="6 10" id="KW-1133">Transmembrane helix</keyword>
<name>A0ABN6M5D7_9BACT</name>
<feature type="transmembrane region" description="Helical" evidence="10">
    <location>
        <begin position="421"/>
        <end position="442"/>
    </location>
</feature>
<keyword evidence="5 9" id="KW-0812">Transmembrane</keyword>
<dbReference type="InterPro" id="IPR050616">
    <property type="entry name" value="CPA3_Na-H_Antiporter_A"/>
</dbReference>
<evidence type="ECO:0000256" key="4">
    <source>
        <dbReference type="ARBA" id="ARBA00022475"/>
    </source>
</evidence>
<evidence type="ECO:0000259" key="14">
    <source>
        <dbReference type="Pfam" id="PF20501"/>
    </source>
</evidence>
<feature type="transmembrane region" description="Helical" evidence="10">
    <location>
        <begin position="176"/>
        <end position="201"/>
    </location>
</feature>
<feature type="transmembrane region" description="Helical" evidence="10">
    <location>
        <begin position="48"/>
        <end position="68"/>
    </location>
</feature>
<evidence type="ECO:0000256" key="8">
    <source>
        <dbReference type="ARBA" id="ARBA00023136"/>
    </source>
</evidence>
<evidence type="ECO:0000256" key="10">
    <source>
        <dbReference type="SAM" id="Phobius"/>
    </source>
</evidence>
<gene>
    <name evidence="15" type="primary">mrpA</name>
    <name evidence="15" type="ORF">DPPLL_08690</name>
</gene>
<evidence type="ECO:0000256" key="5">
    <source>
        <dbReference type="ARBA" id="ARBA00022692"/>
    </source>
</evidence>
<dbReference type="PANTHER" id="PTHR43373">
    <property type="entry name" value="NA(+)/H(+) ANTIPORTER SUBUNIT"/>
    <property type="match status" value="1"/>
</dbReference>
<feature type="transmembrane region" description="Helical" evidence="10">
    <location>
        <begin position="534"/>
        <end position="551"/>
    </location>
</feature>
<feature type="transmembrane region" description="Helical" evidence="10">
    <location>
        <begin position="714"/>
        <end position="732"/>
    </location>
</feature>
<feature type="transmembrane region" description="Helical" evidence="10">
    <location>
        <begin position="571"/>
        <end position="587"/>
    </location>
</feature>
<keyword evidence="3" id="KW-0050">Antiport</keyword>
<dbReference type="InterPro" id="IPR025383">
    <property type="entry name" value="MrpA_C/MbhD"/>
</dbReference>
<dbReference type="InterPro" id="IPR046806">
    <property type="entry name" value="MrpA_C/MbhE"/>
</dbReference>
<feature type="transmembrane region" description="Helical" evidence="10">
    <location>
        <begin position="338"/>
        <end position="357"/>
    </location>
</feature>